<evidence type="ECO:0000256" key="3">
    <source>
        <dbReference type="ARBA" id="ARBA00022741"/>
    </source>
</evidence>
<dbReference type="InterPro" id="IPR027417">
    <property type="entry name" value="P-loop_NTPase"/>
</dbReference>
<feature type="domain" description="ABC transporter" evidence="5">
    <location>
        <begin position="8"/>
        <end position="242"/>
    </location>
</feature>
<sequence>MEHADSILKTEGLTKTFKVGFWGRPVTALEGLDLEVRQGEVFGFLGPNGAGKTTTIKMLMGLIYPTSGQAWLFGRPIGDQESKARLGFLPESPYFYDYLTGLEFLQFYGHLFGLGGVALGKRIDELLELVGMSHARHLQLRKFSKGMLQRVGIAQALINDPELVVLDEPMSGLDPIGRKEIRDLILRLKESGKTIFFSSHILHDAELLCDRVAIILKGRQVACGRVSELIDEGATHSVEVVIDGLGPEGLARLRQLANRVIVQGPQVLLVLPSRQHVGSVLEIIRGAKATLVSLTPQKGSLEDLFIREVKSKQPELREAV</sequence>
<organism evidence="6 7">
    <name type="scientific">Candidatus Nitrospira nitrificans</name>
    <dbReference type="NCBI Taxonomy" id="1742973"/>
    <lineage>
        <taxon>Bacteria</taxon>
        <taxon>Pseudomonadati</taxon>
        <taxon>Nitrospirota</taxon>
        <taxon>Nitrospiria</taxon>
        <taxon>Nitrospirales</taxon>
        <taxon>Nitrospiraceae</taxon>
        <taxon>Nitrospira</taxon>
    </lineage>
</organism>
<evidence type="ECO:0000313" key="7">
    <source>
        <dbReference type="Proteomes" id="UP000198736"/>
    </source>
</evidence>
<evidence type="ECO:0000256" key="4">
    <source>
        <dbReference type="ARBA" id="ARBA00022840"/>
    </source>
</evidence>
<evidence type="ECO:0000256" key="2">
    <source>
        <dbReference type="ARBA" id="ARBA00022448"/>
    </source>
</evidence>
<dbReference type="RefSeq" id="WP_090898218.1">
    <property type="nucleotide sequence ID" value="NZ_CZPZ01000017.1"/>
</dbReference>
<dbReference type="GO" id="GO:0016887">
    <property type="term" value="F:ATP hydrolysis activity"/>
    <property type="evidence" value="ECO:0007669"/>
    <property type="project" value="InterPro"/>
</dbReference>
<dbReference type="GO" id="GO:0005524">
    <property type="term" value="F:ATP binding"/>
    <property type="evidence" value="ECO:0007669"/>
    <property type="project" value="UniProtKB-KW"/>
</dbReference>
<dbReference type="OrthoDB" id="9804819at2"/>
<dbReference type="STRING" id="1742973.COMA2_240055"/>
<gene>
    <name evidence="6" type="ORF">COMA2_240055</name>
</gene>
<evidence type="ECO:0000256" key="1">
    <source>
        <dbReference type="ARBA" id="ARBA00005417"/>
    </source>
</evidence>
<dbReference type="SUPFAM" id="SSF52540">
    <property type="entry name" value="P-loop containing nucleoside triphosphate hydrolases"/>
    <property type="match status" value="1"/>
</dbReference>
<protein>
    <recommendedName>
        <fullName evidence="5">ABC transporter domain-containing protein</fullName>
    </recommendedName>
</protein>
<dbReference type="InterPro" id="IPR017871">
    <property type="entry name" value="ABC_transporter-like_CS"/>
</dbReference>
<proteinExistence type="inferred from homology"/>
<dbReference type="PROSITE" id="PS00211">
    <property type="entry name" value="ABC_TRANSPORTER_1"/>
    <property type="match status" value="1"/>
</dbReference>
<evidence type="ECO:0000313" key="6">
    <source>
        <dbReference type="EMBL" id="CUS36607.1"/>
    </source>
</evidence>
<accession>A0A0S4LH98</accession>
<dbReference type="InterPro" id="IPR003593">
    <property type="entry name" value="AAA+_ATPase"/>
</dbReference>
<dbReference type="PANTHER" id="PTHR43335">
    <property type="entry name" value="ABC TRANSPORTER, ATP-BINDING PROTEIN"/>
    <property type="match status" value="1"/>
</dbReference>
<evidence type="ECO:0000259" key="5">
    <source>
        <dbReference type="PROSITE" id="PS50893"/>
    </source>
</evidence>
<keyword evidence="3" id="KW-0547">Nucleotide-binding</keyword>
<dbReference type="EMBL" id="CZPZ01000017">
    <property type="protein sequence ID" value="CUS36607.1"/>
    <property type="molecule type" value="Genomic_DNA"/>
</dbReference>
<dbReference type="AlphaFoldDB" id="A0A0S4LH98"/>
<dbReference type="CDD" id="cd03230">
    <property type="entry name" value="ABC_DR_subfamily_A"/>
    <property type="match status" value="1"/>
</dbReference>
<dbReference type="Proteomes" id="UP000198736">
    <property type="component" value="Unassembled WGS sequence"/>
</dbReference>
<dbReference type="Pfam" id="PF00005">
    <property type="entry name" value="ABC_tran"/>
    <property type="match status" value="1"/>
</dbReference>
<reference evidence="7" key="1">
    <citation type="submission" date="2015-10" db="EMBL/GenBank/DDBJ databases">
        <authorList>
            <person name="Luecker S."/>
            <person name="Luecker S."/>
        </authorList>
    </citation>
    <scope>NUCLEOTIDE SEQUENCE [LARGE SCALE GENOMIC DNA]</scope>
</reference>
<dbReference type="Gene3D" id="3.40.50.300">
    <property type="entry name" value="P-loop containing nucleotide triphosphate hydrolases"/>
    <property type="match status" value="1"/>
</dbReference>
<keyword evidence="2" id="KW-0813">Transport</keyword>
<keyword evidence="7" id="KW-1185">Reference proteome</keyword>
<keyword evidence="4" id="KW-0067">ATP-binding</keyword>
<dbReference type="InterPro" id="IPR003439">
    <property type="entry name" value="ABC_transporter-like_ATP-bd"/>
</dbReference>
<comment type="similarity">
    <text evidence="1">Belongs to the ABC transporter superfamily.</text>
</comment>
<dbReference type="PROSITE" id="PS50893">
    <property type="entry name" value="ABC_TRANSPORTER_2"/>
    <property type="match status" value="1"/>
</dbReference>
<dbReference type="SMART" id="SM00382">
    <property type="entry name" value="AAA"/>
    <property type="match status" value="1"/>
</dbReference>
<name>A0A0S4LH98_9BACT</name>